<dbReference type="PANTHER" id="PTHR43827">
    <property type="entry name" value="2,5-DIKETO-D-GLUCONIC ACID REDUCTASE"/>
    <property type="match status" value="1"/>
</dbReference>
<keyword evidence="7" id="KW-1185">Reference proteome</keyword>
<feature type="chain" id="PRO_5047539669" evidence="4">
    <location>
        <begin position="23"/>
        <end position="304"/>
    </location>
</feature>
<reference evidence="7" key="1">
    <citation type="journal article" date="2019" name="Int. J. Syst. Evol. Microbiol.">
        <title>The Global Catalogue of Microorganisms (GCM) 10K type strain sequencing project: providing services to taxonomists for standard genome sequencing and annotation.</title>
        <authorList>
            <consortium name="The Broad Institute Genomics Platform"/>
            <consortium name="The Broad Institute Genome Sequencing Center for Infectious Disease"/>
            <person name="Wu L."/>
            <person name="Ma J."/>
        </authorList>
    </citation>
    <scope>NUCLEOTIDE SEQUENCE [LARGE SCALE GENOMIC DNA]</scope>
    <source>
        <strain evidence="7">CCUG 66188</strain>
    </source>
</reference>
<evidence type="ECO:0000256" key="2">
    <source>
        <dbReference type="ARBA" id="ARBA00022857"/>
    </source>
</evidence>
<accession>A0ABV9KYP3</accession>
<evidence type="ECO:0000313" key="6">
    <source>
        <dbReference type="EMBL" id="MFC4675285.1"/>
    </source>
</evidence>
<name>A0ABV9KYP3_9BACT</name>
<dbReference type="EC" id="1.1.1.-" evidence="6"/>
<keyword evidence="3 6" id="KW-0560">Oxidoreductase</keyword>
<evidence type="ECO:0000259" key="5">
    <source>
        <dbReference type="Pfam" id="PF00248"/>
    </source>
</evidence>
<dbReference type="SUPFAM" id="SSF51430">
    <property type="entry name" value="NAD(P)-linked oxidoreductase"/>
    <property type="match status" value="1"/>
</dbReference>
<feature type="domain" description="NADP-dependent oxidoreductase" evidence="5">
    <location>
        <begin position="50"/>
        <end position="293"/>
    </location>
</feature>
<dbReference type="CDD" id="cd19133">
    <property type="entry name" value="AKR_AKR5F1"/>
    <property type="match status" value="1"/>
</dbReference>
<dbReference type="GO" id="GO:0016491">
    <property type="term" value="F:oxidoreductase activity"/>
    <property type="evidence" value="ECO:0007669"/>
    <property type="project" value="UniProtKB-KW"/>
</dbReference>
<dbReference type="Pfam" id="PF00248">
    <property type="entry name" value="Aldo_ket_red"/>
    <property type="match status" value="1"/>
</dbReference>
<dbReference type="InterPro" id="IPR018170">
    <property type="entry name" value="Aldo/ket_reductase_CS"/>
</dbReference>
<evidence type="ECO:0000256" key="4">
    <source>
        <dbReference type="SAM" id="SignalP"/>
    </source>
</evidence>
<evidence type="ECO:0000256" key="3">
    <source>
        <dbReference type="ARBA" id="ARBA00023002"/>
    </source>
</evidence>
<sequence length="304" mass="34005">MYNTLKTIILGALLIFPLVSSAQSEMTGGDTSAKTVPFITLNNGVNMPIIGFGTYSLNGLIAENSVAEAISVGYRLIDTAMTYGNEESVGKGIKKSGIDREELFITTKLWVDDMGYEKVKKGFEASLKKLGVDYIDLYLIHRPRPYEDIKGSWQAMEELYEAGKIKAIGVSNFTTEQLEELLSYAKIKPVVNQIECHPFFHQAEEQASLQEKGVQMEAWSPLAGGRNDIFKNPVLSAIGKKHNKSSAQIALRWIIQRGIITIPRTSERAHMLENLNIFDFKLDDDDLKQIAGLDLNTTQFPEWH</sequence>
<dbReference type="PIRSF" id="PIRSF000097">
    <property type="entry name" value="AKR"/>
    <property type="match status" value="1"/>
</dbReference>
<dbReference type="EMBL" id="JBHSGN010000094">
    <property type="protein sequence ID" value="MFC4675285.1"/>
    <property type="molecule type" value="Genomic_DNA"/>
</dbReference>
<protein>
    <submittedName>
        <fullName evidence="6">Aldo/keto reductase</fullName>
        <ecNumber evidence="6">1.1.1.-</ecNumber>
    </submittedName>
</protein>
<evidence type="ECO:0000256" key="1">
    <source>
        <dbReference type="ARBA" id="ARBA00007905"/>
    </source>
</evidence>
<gene>
    <name evidence="6" type="ORF">ACFO6W_16435</name>
</gene>
<keyword evidence="4" id="KW-0732">Signal</keyword>
<dbReference type="PRINTS" id="PR00069">
    <property type="entry name" value="ALDKETRDTASE"/>
</dbReference>
<organism evidence="6 7">
    <name type="scientific">Dysgonomonas termitidis</name>
    <dbReference type="NCBI Taxonomy" id="1516126"/>
    <lineage>
        <taxon>Bacteria</taxon>
        <taxon>Pseudomonadati</taxon>
        <taxon>Bacteroidota</taxon>
        <taxon>Bacteroidia</taxon>
        <taxon>Bacteroidales</taxon>
        <taxon>Dysgonomonadaceae</taxon>
        <taxon>Dysgonomonas</taxon>
    </lineage>
</organism>
<feature type="signal peptide" evidence="4">
    <location>
        <begin position="1"/>
        <end position="22"/>
    </location>
</feature>
<comment type="caution">
    <text evidence="6">The sequence shown here is derived from an EMBL/GenBank/DDBJ whole genome shotgun (WGS) entry which is preliminary data.</text>
</comment>
<dbReference type="RefSeq" id="WP_379998388.1">
    <property type="nucleotide sequence ID" value="NZ_JBHSGN010000094.1"/>
</dbReference>
<comment type="similarity">
    <text evidence="1">Belongs to the aldo/keto reductase family.</text>
</comment>
<dbReference type="PROSITE" id="PS00798">
    <property type="entry name" value="ALDOKETO_REDUCTASE_1"/>
    <property type="match status" value="1"/>
</dbReference>
<proteinExistence type="inferred from homology"/>
<dbReference type="InterPro" id="IPR023210">
    <property type="entry name" value="NADP_OxRdtase_dom"/>
</dbReference>
<dbReference type="InterPro" id="IPR036812">
    <property type="entry name" value="NAD(P)_OxRdtase_dom_sf"/>
</dbReference>
<dbReference type="PANTHER" id="PTHR43827:SF3">
    <property type="entry name" value="NADP-DEPENDENT OXIDOREDUCTASE DOMAIN-CONTAINING PROTEIN"/>
    <property type="match status" value="1"/>
</dbReference>
<keyword evidence="2" id="KW-0521">NADP</keyword>
<dbReference type="PROSITE" id="PS00062">
    <property type="entry name" value="ALDOKETO_REDUCTASE_2"/>
    <property type="match status" value="1"/>
</dbReference>
<dbReference type="InterPro" id="IPR020471">
    <property type="entry name" value="AKR"/>
</dbReference>
<evidence type="ECO:0000313" key="7">
    <source>
        <dbReference type="Proteomes" id="UP001596023"/>
    </source>
</evidence>
<dbReference type="Gene3D" id="3.20.20.100">
    <property type="entry name" value="NADP-dependent oxidoreductase domain"/>
    <property type="match status" value="1"/>
</dbReference>
<dbReference type="Proteomes" id="UP001596023">
    <property type="component" value="Unassembled WGS sequence"/>
</dbReference>